<proteinExistence type="predicted"/>
<organism evidence="2 3">
    <name type="scientific">Candidatus Buchananbacteria bacterium RIFCSPHIGHO2_01_FULL_39_14</name>
    <dbReference type="NCBI Taxonomy" id="1797532"/>
    <lineage>
        <taxon>Bacteria</taxon>
        <taxon>Candidatus Buchananiibacteriota</taxon>
    </lineage>
</organism>
<name>A0A1G1XX34_9BACT</name>
<dbReference type="STRING" id="1797532.A2729_03545"/>
<keyword evidence="1" id="KW-0472">Membrane</keyword>
<dbReference type="Pfam" id="PF04402">
    <property type="entry name" value="SIMPL"/>
    <property type="match status" value="1"/>
</dbReference>
<sequence length="249" mass="27160">MNEKTTHIAIIGGIVIILALLFFNLGEKNIIVSTQDQLGKITVTGEAETDVMPDKAQLYLTIQTEGKDAATVQQDNSKKINKVLDALKTAGVEKSQIETTSYNLYPWDEWDPTTNKLIRRGYRAHHTIVVTTTDIENVGKLLDLAVKNGVNTVDNIQFTLSDQLEQKTKEQLVATASTKAKQKATTLASNLGVSLGKVLSVSESSYNPPIYYASYAKAGIEDAMAAPETSLSPKSVKVNLQVNVEYGIK</sequence>
<dbReference type="EMBL" id="MHIB01000013">
    <property type="protein sequence ID" value="OGY44629.1"/>
    <property type="molecule type" value="Genomic_DNA"/>
</dbReference>
<dbReference type="Gene3D" id="3.30.110.170">
    <property type="entry name" value="Protein of unknown function (DUF541), domain 1"/>
    <property type="match status" value="1"/>
</dbReference>
<comment type="caution">
    <text evidence="2">The sequence shown here is derived from an EMBL/GenBank/DDBJ whole genome shotgun (WGS) entry which is preliminary data.</text>
</comment>
<dbReference type="InterPro" id="IPR052022">
    <property type="entry name" value="26kDa_periplasmic_antigen"/>
</dbReference>
<evidence type="ECO:0000256" key="1">
    <source>
        <dbReference type="SAM" id="Phobius"/>
    </source>
</evidence>
<dbReference type="Proteomes" id="UP000178930">
    <property type="component" value="Unassembled WGS sequence"/>
</dbReference>
<evidence type="ECO:0000313" key="3">
    <source>
        <dbReference type="Proteomes" id="UP000178930"/>
    </source>
</evidence>
<dbReference type="AlphaFoldDB" id="A0A1G1XX34"/>
<feature type="transmembrane region" description="Helical" evidence="1">
    <location>
        <begin position="6"/>
        <end position="25"/>
    </location>
</feature>
<gene>
    <name evidence="2" type="ORF">A2729_03545</name>
</gene>
<keyword evidence="1" id="KW-1133">Transmembrane helix</keyword>
<dbReference type="InterPro" id="IPR007497">
    <property type="entry name" value="SIMPL/DUF541"/>
</dbReference>
<dbReference type="PANTHER" id="PTHR34387">
    <property type="entry name" value="SLR1258 PROTEIN"/>
    <property type="match status" value="1"/>
</dbReference>
<dbReference type="Gene3D" id="3.30.70.2970">
    <property type="entry name" value="Protein of unknown function (DUF541), domain 2"/>
    <property type="match status" value="1"/>
</dbReference>
<evidence type="ECO:0008006" key="4">
    <source>
        <dbReference type="Google" id="ProtNLM"/>
    </source>
</evidence>
<keyword evidence="1" id="KW-0812">Transmembrane</keyword>
<protein>
    <recommendedName>
        <fullName evidence="4">SIMPL domain-containing protein</fullName>
    </recommendedName>
</protein>
<evidence type="ECO:0000313" key="2">
    <source>
        <dbReference type="EMBL" id="OGY44629.1"/>
    </source>
</evidence>
<dbReference type="GO" id="GO:0006974">
    <property type="term" value="P:DNA damage response"/>
    <property type="evidence" value="ECO:0007669"/>
    <property type="project" value="TreeGrafter"/>
</dbReference>
<reference evidence="2 3" key="1">
    <citation type="journal article" date="2016" name="Nat. Commun.">
        <title>Thousands of microbial genomes shed light on interconnected biogeochemical processes in an aquifer system.</title>
        <authorList>
            <person name="Anantharaman K."/>
            <person name="Brown C.T."/>
            <person name="Hug L.A."/>
            <person name="Sharon I."/>
            <person name="Castelle C.J."/>
            <person name="Probst A.J."/>
            <person name="Thomas B.C."/>
            <person name="Singh A."/>
            <person name="Wilkins M.J."/>
            <person name="Karaoz U."/>
            <person name="Brodie E.L."/>
            <person name="Williams K.H."/>
            <person name="Hubbard S.S."/>
            <person name="Banfield J.F."/>
        </authorList>
    </citation>
    <scope>NUCLEOTIDE SEQUENCE [LARGE SCALE GENOMIC DNA]</scope>
</reference>
<accession>A0A1G1XX34</accession>
<dbReference type="PANTHER" id="PTHR34387:SF2">
    <property type="entry name" value="SLR1258 PROTEIN"/>
    <property type="match status" value="1"/>
</dbReference>